<protein>
    <submittedName>
        <fullName evidence="4">Acetyltransferase</fullName>
    </submittedName>
</protein>
<sequence length="217" mass="23668">MNVAIIGRGGHSKVIEDLIASNENMKIIGYFDDKYRSLKLHDDYCLAPIDYLKDIFHMQEDLKIIIAIGNNRVRKQIFERLHLPLESFATIIHPSACVSPSATIGCGTVVMPRAVINADSVIGIHAIINTGAIIEHDNHIGDYVHISPNSTLTGMVKVNEGAHVGSASVVIPKVEIGQWSVIGAGSTVIHSLPSKVMAVGLPARTKKILEWSEYNEK</sequence>
<feature type="site" description="Increases basicity of active site His" evidence="1">
    <location>
        <position position="137"/>
    </location>
</feature>
<dbReference type="Gene3D" id="2.160.10.10">
    <property type="entry name" value="Hexapeptide repeat proteins"/>
    <property type="match status" value="1"/>
</dbReference>
<dbReference type="EMBL" id="PISD01000036">
    <property type="protein sequence ID" value="PKG27767.1"/>
    <property type="molecule type" value="Genomic_DNA"/>
</dbReference>
<accession>A0A2N0ZE43</accession>
<dbReference type="RefSeq" id="WP_066190792.1">
    <property type="nucleotide sequence ID" value="NZ_CP194732.1"/>
</dbReference>
<feature type="binding site" evidence="2">
    <location>
        <position position="145"/>
    </location>
    <ligand>
        <name>acetyl-CoA</name>
        <dbReference type="ChEBI" id="CHEBI:57288"/>
    </ligand>
</feature>
<evidence type="ECO:0000256" key="2">
    <source>
        <dbReference type="PIRSR" id="PIRSR620019-2"/>
    </source>
</evidence>
<dbReference type="NCBIfam" id="TIGR03570">
    <property type="entry name" value="NeuD_NnaD"/>
    <property type="match status" value="1"/>
</dbReference>
<dbReference type="AlphaFoldDB" id="A0A2N0ZE43"/>
<reference evidence="4 5" key="1">
    <citation type="journal article" date="2010" name="Int. J. Syst. Evol. Microbiol.">
        <title>Bacillus horneckiae sp. nov., isolated from a spacecraft-assembly clean room.</title>
        <authorList>
            <person name="Vaishampayan P."/>
            <person name="Probst A."/>
            <person name="Krishnamurthi S."/>
            <person name="Ghosh S."/>
            <person name="Osman S."/>
            <person name="McDowall A."/>
            <person name="Ruckmani A."/>
            <person name="Mayilraj S."/>
            <person name="Venkateswaran K."/>
        </authorList>
    </citation>
    <scope>NUCLEOTIDE SEQUENCE [LARGE SCALE GENOMIC DNA]</scope>
    <source>
        <strain evidence="5">1PO1SC</strain>
    </source>
</reference>
<dbReference type="CDD" id="cd03360">
    <property type="entry name" value="LbH_AT_putative"/>
    <property type="match status" value="1"/>
</dbReference>
<feature type="binding site" evidence="2">
    <location>
        <position position="69"/>
    </location>
    <ligand>
        <name>substrate</name>
    </ligand>
</feature>
<dbReference type="GO" id="GO:0016740">
    <property type="term" value="F:transferase activity"/>
    <property type="evidence" value="ECO:0007669"/>
    <property type="project" value="UniProtKB-KW"/>
</dbReference>
<dbReference type="Gene3D" id="3.40.50.20">
    <property type="match status" value="1"/>
</dbReference>
<dbReference type="PANTHER" id="PTHR43300">
    <property type="entry name" value="ACETYLTRANSFERASE"/>
    <property type="match status" value="1"/>
</dbReference>
<evidence type="ECO:0000313" key="4">
    <source>
        <dbReference type="EMBL" id="PKG27767.1"/>
    </source>
</evidence>
<keyword evidence="4" id="KW-0808">Transferase</keyword>
<evidence type="ECO:0000259" key="3">
    <source>
        <dbReference type="Pfam" id="PF17836"/>
    </source>
</evidence>
<proteinExistence type="predicted"/>
<name>A0A2N0ZE43_9BACI</name>
<dbReference type="SUPFAM" id="SSF51161">
    <property type="entry name" value="Trimeric LpxA-like enzymes"/>
    <property type="match status" value="1"/>
</dbReference>
<dbReference type="Proteomes" id="UP000233343">
    <property type="component" value="Unassembled WGS sequence"/>
</dbReference>
<evidence type="ECO:0000256" key="1">
    <source>
        <dbReference type="PIRSR" id="PIRSR620019-1"/>
    </source>
</evidence>
<keyword evidence="5" id="KW-1185">Reference proteome</keyword>
<dbReference type="InterPro" id="IPR020019">
    <property type="entry name" value="AcTrfase_PglD-like"/>
</dbReference>
<dbReference type="PANTHER" id="PTHR43300:SF7">
    <property type="entry name" value="UDP-N-ACETYLBACILLOSAMINE N-ACETYLTRANSFERASE"/>
    <property type="match status" value="1"/>
</dbReference>
<evidence type="ECO:0000313" key="5">
    <source>
        <dbReference type="Proteomes" id="UP000233343"/>
    </source>
</evidence>
<dbReference type="InterPro" id="IPR011004">
    <property type="entry name" value="Trimer_LpxA-like_sf"/>
</dbReference>
<gene>
    <name evidence="4" type="ORF">CWS20_16865</name>
</gene>
<dbReference type="InterPro" id="IPR050179">
    <property type="entry name" value="Trans_hexapeptide_repeat"/>
</dbReference>
<feature type="active site" description="Proton acceptor" evidence="1">
    <location>
        <position position="136"/>
    </location>
</feature>
<organism evidence="4 5">
    <name type="scientific">Cytobacillus horneckiae</name>
    <dbReference type="NCBI Taxonomy" id="549687"/>
    <lineage>
        <taxon>Bacteria</taxon>
        <taxon>Bacillati</taxon>
        <taxon>Bacillota</taxon>
        <taxon>Bacilli</taxon>
        <taxon>Bacillales</taxon>
        <taxon>Bacillaceae</taxon>
        <taxon>Cytobacillus</taxon>
    </lineage>
</organism>
<dbReference type="Pfam" id="PF17836">
    <property type="entry name" value="PglD_N"/>
    <property type="match status" value="1"/>
</dbReference>
<comment type="caution">
    <text evidence="4">The sequence shown here is derived from an EMBL/GenBank/DDBJ whole genome shotgun (WGS) entry which is preliminary data.</text>
</comment>
<dbReference type="InterPro" id="IPR041561">
    <property type="entry name" value="PglD_N"/>
</dbReference>
<feature type="domain" description="PglD N-terminal" evidence="3">
    <location>
        <begin position="2"/>
        <end position="81"/>
    </location>
</feature>